<evidence type="ECO:0000313" key="2">
    <source>
        <dbReference type="Proteomes" id="UP000095576"/>
    </source>
</evidence>
<accession>A0A174LC73</accession>
<sequence length="57" mass="6925">MQICLYPLIGVFMELKNRIMLLLILSMKIVRWRELYNRLDRGRLGIQMEKEQISIMI</sequence>
<organism evidence="1 2">
    <name type="scientific">Bacteroides thetaiotaomicron</name>
    <dbReference type="NCBI Taxonomy" id="818"/>
    <lineage>
        <taxon>Bacteria</taxon>
        <taxon>Pseudomonadati</taxon>
        <taxon>Bacteroidota</taxon>
        <taxon>Bacteroidia</taxon>
        <taxon>Bacteroidales</taxon>
        <taxon>Bacteroidaceae</taxon>
        <taxon>Bacteroides</taxon>
    </lineage>
</organism>
<evidence type="ECO:0000313" key="1">
    <source>
        <dbReference type="EMBL" id="CUP20147.1"/>
    </source>
</evidence>
<protein>
    <submittedName>
        <fullName evidence="1">Uncharacterized protein</fullName>
    </submittedName>
</protein>
<dbReference type="Proteomes" id="UP000095576">
    <property type="component" value="Unassembled WGS sequence"/>
</dbReference>
<gene>
    <name evidence="1" type="ORF">ERS852511_01447</name>
</gene>
<proteinExistence type="predicted"/>
<dbReference type="EMBL" id="CZAP01000003">
    <property type="protein sequence ID" value="CUP20147.1"/>
    <property type="molecule type" value="Genomic_DNA"/>
</dbReference>
<dbReference type="AlphaFoldDB" id="A0A174LC73"/>
<reference evidence="1 2" key="1">
    <citation type="submission" date="2015-09" db="EMBL/GenBank/DDBJ databases">
        <authorList>
            <consortium name="Pathogen Informatics"/>
        </authorList>
    </citation>
    <scope>NUCLEOTIDE SEQUENCE [LARGE SCALE GENOMIC DNA]</scope>
    <source>
        <strain evidence="1 2">2789STDY5834899</strain>
    </source>
</reference>
<name>A0A174LC73_BACT4</name>